<reference evidence="10" key="1">
    <citation type="submission" date="2023-07" db="EMBL/GenBank/DDBJ databases">
        <title>Brevundimonas soil sp. nov., isolated from the soil of chemical plant.</title>
        <authorList>
            <person name="Wu N."/>
        </authorList>
    </citation>
    <scope>NUCLEOTIDE SEQUENCE</scope>
    <source>
        <strain evidence="10">XZ-24</strain>
    </source>
</reference>
<keyword evidence="4 8" id="KW-0812">Transmembrane</keyword>
<dbReference type="InterPro" id="IPR003362">
    <property type="entry name" value="Bact_transf"/>
</dbReference>
<evidence type="ECO:0000256" key="1">
    <source>
        <dbReference type="ARBA" id="ARBA00004141"/>
    </source>
</evidence>
<evidence type="ECO:0000313" key="10">
    <source>
        <dbReference type="EMBL" id="MDO1560340.1"/>
    </source>
</evidence>
<evidence type="ECO:0000259" key="9">
    <source>
        <dbReference type="Pfam" id="PF02397"/>
    </source>
</evidence>
<feature type="transmembrane region" description="Helical" evidence="8">
    <location>
        <begin position="155"/>
        <end position="174"/>
    </location>
</feature>
<proteinExistence type="inferred from homology"/>
<dbReference type="InterPro" id="IPR036291">
    <property type="entry name" value="NAD(P)-bd_dom_sf"/>
</dbReference>
<comment type="subcellular location">
    <subcellularLocation>
        <location evidence="1">Membrane</location>
        <topology evidence="1">Multi-pass membrane protein</topology>
    </subcellularLocation>
</comment>
<comment type="similarity">
    <text evidence="2">Belongs to the bacterial sugar transferase family.</text>
</comment>
<sequence length="515" mass="56128">MTALAPADPKPDARPRSAAGLETLARHAEALAAQRAGERRGPFRPARLTSARDRQTLRLSSHYFRLYDWMGLAAVTLIGAHLALNRDLMGAAVAELLPFLLAAGLALALLRTLGLYAFRAHEGLPEHLMKTTGAMALAGLAGIALAAPFGFAGSLGGWTAAALLVTAGLHALWWSQVRSWRRSGALTPNIVIVGATRRAQTLIEAALARRDLNVLGVFDDRLSRAPRDVAGVPVLGNVEDLLGHRMMPAVDHIVLAVDPGARSRTRQIYERLSSAPQAVSMVVDDPARGGAGQAEALRRLAEAPLARLEQMNEERRAFAKRLQDLLLGALILIAALPVMAVTAVLVKLDSPGPAFFRQRRHGFNNEEIVVWKFRTMRVESADARAERQVTADDDRVTRLGRFLRKTSLDELPQLLNVISGEMSLVGPRPHAIGMKTGHEESARLVADYAHRHRIKPGMTGWAAVNGSRGPLHTAADVARRVRLDIEYVERQSFWLDLWIMAITAPVLLGDRHAVR</sequence>
<dbReference type="EMBL" id="JAUKTR010000006">
    <property type="protein sequence ID" value="MDO1560340.1"/>
    <property type="molecule type" value="Genomic_DNA"/>
</dbReference>
<gene>
    <name evidence="10" type="ORF">Q0812_12965</name>
</gene>
<evidence type="ECO:0000256" key="7">
    <source>
        <dbReference type="ARBA" id="ARBA00023169"/>
    </source>
</evidence>
<dbReference type="RefSeq" id="WP_302110772.1">
    <property type="nucleotide sequence ID" value="NZ_JAUKTR010000006.1"/>
</dbReference>
<evidence type="ECO:0000256" key="8">
    <source>
        <dbReference type="SAM" id="Phobius"/>
    </source>
</evidence>
<dbReference type="Gene3D" id="3.40.50.720">
    <property type="entry name" value="NAD(P)-binding Rossmann-like Domain"/>
    <property type="match status" value="1"/>
</dbReference>
<protein>
    <submittedName>
        <fullName evidence="10">Exopolysaccharide biosynthesis polyprenyl glycosylphosphotransferase</fullName>
    </submittedName>
</protein>
<feature type="domain" description="Bacterial sugar transferase" evidence="9">
    <location>
        <begin position="320"/>
        <end position="508"/>
    </location>
</feature>
<evidence type="ECO:0000256" key="4">
    <source>
        <dbReference type="ARBA" id="ARBA00022692"/>
    </source>
</evidence>
<dbReference type="Proteomes" id="UP001169063">
    <property type="component" value="Unassembled WGS sequence"/>
</dbReference>
<dbReference type="PANTHER" id="PTHR30576:SF0">
    <property type="entry name" value="UNDECAPRENYL-PHOSPHATE N-ACETYLGALACTOSAMINYL 1-PHOSPHATE TRANSFERASE-RELATED"/>
    <property type="match status" value="1"/>
</dbReference>
<dbReference type="Pfam" id="PF02397">
    <property type="entry name" value="Bac_transf"/>
    <property type="match status" value="1"/>
</dbReference>
<keyword evidence="5 8" id="KW-1133">Transmembrane helix</keyword>
<dbReference type="SUPFAM" id="SSF51735">
    <property type="entry name" value="NAD(P)-binding Rossmann-fold domains"/>
    <property type="match status" value="1"/>
</dbReference>
<evidence type="ECO:0000256" key="3">
    <source>
        <dbReference type="ARBA" id="ARBA00022679"/>
    </source>
</evidence>
<dbReference type="PANTHER" id="PTHR30576">
    <property type="entry name" value="COLANIC BIOSYNTHESIS UDP-GLUCOSE LIPID CARRIER TRANSFERASE"/>
    <property type="match status" value="1"/>
</dbReference>
<keyword evidence="11" id="KW-1185">Reference proteome</keyword>
<comment type="caution">
    <text evidence="10">The sequence shown here is derived from an EMBL/GenBank/DDBJ whole genome shotgun (WGS) entry which is preliminary data.</text>
</comment>
<accession>A0ABT8SP31</accession>
<organism evidence="10 11">
    <name type="scientific">Peiella sedimenti</name>
    <dbReference type="NCBI Taxonomy" id="3061083"/>
    <lineage>
        <taxon>Bacteria</taxon>
        <taxon>Pseudomonadati</taxon>
        <taxon>Pseudomonadota</taxon>
        <taxon>Alphaproteobacteria</taxon>
        <taxon>Caulobacterales</taxon>
        <taxon>Caulobacteraceae</taxon>
        <taxon>Peiella</taxon>
    </lineage>
</organism>
<feature type="transmembrane region" description="Helical" evidence="8">
    <location>
        <begin position="325"/>
        <end position="346"/>
    </location>
</feature>
<dbReference type="InterPro" id="IPR017475">
    <property type="entry name" value="EPS_sugar_tfrase"/>
</dbReference>
<feature type="transmembrane region" description="Helical" evidence="8">
    <location>
        <begin position="66"/>
        <end position="84"/>
    </location>
</feature>
<keyword evidence="6 8" id="KW-0472">Membrane</keyword>
<evidence type="ECO:0000256" key="5">
    <source>
        <dbReference type="ARBA" id="ARBA00022989"/>
    </source>
</evidence>
<evidence type="ECO:0000256" key="2">
    <source>
        <dbReference type="ARBA" id="ARBA00006464"/>
    </source>
</evidence>
<feature type="transmembrane region" description="Helical" evidence="8">
    <location>
        <begin position="96"/>
        <end position="116"/>
    </location>
</feature>
<evidence type="ECO:0000313" key="11">
    <source>
        <dbReference type="Proteomes" id="UP001169063"/>
    </source>
</evidence>
<feature type="transmembrane region" description="Helical" evidence="8">
    <location>
        <begin position="128"/>
        <end position="149"/>
    </location>
</feature>
<dbReference type="NCBIfam" id="TIGR03025">
    <property type="entry name" value="EPS_sugtrans"/>
    <property type="match status" value="1"/>
</dbReference>
<keyword evidence="7" id="KW-0270">Exopolysaccharide synthesis</keyword>
<evidence type="ECO:0000256" key="6">
    <source>
        <dbReference type="ARBA" id="ARBA00023136"/>
    </source>
</evidence>
<name>A0ABT8SP31_9CAUL</name>
<dbReference type="Pfam" id="PF13727">
    <property type="entry name" value="CoA_binding_3"/>
    <property type="match status" value="1"/>
</dbReference>
<keyword evidence="3" id="KW-0808">Transferase</keyword>